<feature type="region of interest" description="Disordered" evidence="4">
    <location>
        <begin position="125"/>
        <end position="152"/>
    </location>
</feature>
<dbReference type="SUPFAM" id="SSF48452">
    <property type="entry name" value="TPR-like"/>
    <property type="match status" value="1"/>
</dbReference>
<gene>
    <name evidence="5" type="ORF">EZS28_029808</name>
</gene>
<name>A0A5J4UVH0_9EUKA</name>
<evidence type="ECO:0000256" key="1">
    <source>
        <dbReference type="ARBA" id="ARBA00022737"/>
    </source>
</evidence>
<sequence length="477" mass="54037">ILAMMPIDNKGNEKDKEALLKSSIDKGEVPIFVQRPDELNYSSDSLFFDCGLYILEDCGNIDLSMLFLEESINHSTIPDLGPILPEITTISPPQPQQPESNPLLLLCTIPTVINTTIKTEIPTYQSIQGQSSDRSNGTQQQSSNSVVQRTKERRKNLPLELQTITSRSPLREWIAFGRMALIRFEFQTAETILRRAVILEPRSPDAWRWLGHTYYCQNRYEDAQHCFQSALILPGGGTNDGSLLLRLGYIFYTNFDLRQSVECFLRSAAVAPQCAAYLGAGVSLMRSNLSRFAEQCFSEANFLDPYNADCWGYLCLFCLQTEREDEAQTSFEQALRCNLENSELLGEIASQFQLNSQLRQAELACRTAISAADQNHAKQSEIEKKKIQQEEDERGIQKKQDITTSGKQETLDTITVPRVRRVLGDVLFAQTDYEGALKYYNEALSVLSQTPNEDQNDIAEREHTLRQKQLCEEKIGK</sequence>
<dbReference type="PANTHER" id="PTHR44314">
    <property type="entry name" value="CILIA- AND FLAGELLA-ASSOCIATED PROTEIN 70"/>
    <property type="match status" value="1"/>
</dbReference>
<proteinExistence type="predicted"/>
<reference evidence="5 6" key="1">
    <citation type="submission" date="2019-03" db="EMBL/GenBank/DDBJ databases">
        <title>Single cell metagenomics reveals metabolic interactions within the superorganism composed of flagellate Streblomastix strix and complex community of Bacteroidetes bacteria on its surface.</title>
        <authorList>
            <person name="Treitli S.C."/>
            <person name="Kolisko M."/>
            <person name="Husnik F."/>
            <person name="Keeling P."/>
            <person name="Hampl V."/>
        </authorList>
    </citation>
    <scope>NUCLEOTIDE SEQUENCE [LARGE SCALE GENOMIC DNA]</scope>
    <source>
        <strain evidence="5">ST1C</strain>
    </source>
</reference>
<dbReference type="GO" id="GO:0003341">
    <property type="term" value="P:cilium movement"/>
    <property type="evidence" value="ECO:0007669"/>
    <property type="project" value="TreeGrafter"/>
</dbReference>
<dbReference type="Gene3D" id="1.25.40.10">
    <property type="entry name" value="Tetratricopeptide repeat domain"/>
    <property type="match status" value="1"/>
</dbReference>
<comment type="caution">
    <text evidence="5">The sequence shown here is derived from an EMBL/GenBank/DDBJ whole genome shotgun (WGS) entry which is preliminary data.</text>
</comment>
<dbReference type="InterPro" id="IPR011990">
    <property type="entry name" value="TPR-like_helical_dom_sf"/>
</dbReference>
<dbReference type="Proteomes" id="UP000324800">
    <property type="component" value="Unassembled WGS sequence"/>
</dbReference>
<feature type="repeat" description="TPR" evidence="3">
    <location>
        <begin position="417"/>
        <end position="450"/>
    </location>
</feature>
<evidence type="ECO:0000256" key="2">
    <source>
        <dbReference type="ARBA" id="ARBA00022803"/>
    </source>
</evidence>
<evidence type="ECO:0000313" key="6">
    <source>
        <dbReference type="Proteomes" id="UP000324800"/>
    </source>
</evidence>
<dbReference type="AlphaFoldDB" id="A0A5J4UVH0"/>
<protein>
    <submittedName>
        <fullName evidence="5">Putative Tetratricopeptide repeat protein 18</fullName>
    </submittedName>
</protein>
<feature type="region of interest" description="Disordered" evidence="4">
    <location>
        <begin position="379"/>
        <end position="404"/>
    </location>
</feature>
<dbReference type="SMART" id="SM00028">
    <property type="entry name" value="TPR"/>
    <property type="match status" value="6"/>
</dbReference>
<feature type="non-terminal residue" evidence="5">
    <location>
        <position position="1"/>
    </location>
</feature>
<dbReference type="GO" id="GO:0060271">
    <property type="term" value="P:cilium assembly"/>
    <property type="evidence" value="ECO:0007669"/>
    <property type="project" value="TreeGrafter"/>
</dbReference>
<dbReference type="InterPro" id="IPR013105">
    <property type="entry name" value="TPR_2"/>
</dbReference>
<dbReference type="InterPro" id="IPR052628">
    <property type="entry name" value="CFAP70"/>
</dbReference>
<keyword evidence="1" id="KW-0677">Repeat</keyword>
<dbReference type="GO" id="GO:0031514">
    <property type="term" value="C:motile cilium"/>
    <property type="evidence" value="ECO:0007669"/>
    <property type="project" value="TreeGrafter"/>
</dbReference>
<dbReference type="PROSITE" id="PS50005">
    <property type="entry name" value="TPR"/>
    <property type="match status" value="2"/>
</dbReference>
<dbReference type="PANTHER" id="PTHR44314:SF1">
    <property type="entry name" value="CILIA- AND FLAGELLA-ASSOCIATED PROTEIN 70"/>
    <property type="match status" value="1"/>
</dbReference>
<evidence type="ECO:0000256" key="4">
    <source>
        <dbReference type="SAM" id="MobiDB-lite"/>
    </source>
</evidence>
<evidence type="ECO:0000256" key="3">
    <source>
        <dbReference type="PROSITE-ProRule" id="PRU00339"/>
    </source>
</evidence>
<dbReference type="InterPro" id="IPR019734">
    <property type="entry name" value="TPR_rpt"/>
</dbReference>
<feature type="compositionally biased region" description="Basic and acidic residues" evidence="4">
    <location>
        <begin position="379"/>
        <end position="401"/>
    </location>
</feature>
<keyword evidence="2 3" id="KW-0802">TPR repeat</keyword>
<feature type="compositionally biased region" description="Polar residues" evidence="4">
    <location>
        <begin position="125"/>
        <end position="148"/>
    </location>
</feature>
<dbReference type="OrthoDB" id="10262375at2759"/>
<evidence type="ECO:0000313" key="5">
    <source>
        <dbReference type="EMBL" id="KAA6374666.1"/>
    </source>
</evidence>
<accession>A0A5J4UVH0</accession>
<dbReference type="Pfam" id="PF07719">
    <property type="entry name" value="TPR_2"/>
    <property type="match status" value="1"/>
</dbReference>
<dbReference type="EMBL" id="SNRW01011803">
    <property type="protein sequence ID" value="KAA6374666.1"/>
    <property type="molecule type" value="Genomic_DNA"/>
</dbReference>
<feature type="repeat" description="TPR" evidence="3">
    <location>
        <begin position="204"/>
        <end position="237"/>
    </location>
</feature>
<organism evidence="5 6">
    <name type="scientific">Streblomastix strix</name>
    <dbReference type="NCBI Taxonomy" id="222440"/>
    <lineage>
        <taxon>Eukaryota</taxon>
        <taxon>Metamonada</taxon>
        <taxon>Preaxostyla</taxon>
        <taxon>Oxymonadida</taxon>
        <taxon>Streblomastigidae</taxon>
        <taxon>Streblomastix</taxon>
    </lineage>
</organism>
<dbReference type="GO" id="GO:0070062">
    <property type="term" value="C:extracellular exosome"/>
    <property type="evidence" value="ECO:0007669"/>
    <property type="project" value="TreeGrafter"/>
</dbReference>